<proteinExistence type="predicted"/>
<sequence length="173" mass="18744">MRNMKARNLIYILFVAVVFTSSGCDTYSDQEVENSAIYPMSGEWLSHVYDASGNAFGATPANKAGSLFALRTYNTTNNDADKAWVKLGTTQAVALLGKVDVNLSEKAFIGQNISNQAKAGTTFNIIEGKVILDAVKLPSGAVADSIYIKYSTTVDGATYIVKGHRRTQWTDTE</sequence>
<gene>
    <name evidence="2" type="ORF">DDR33_02075</name>
</gene>
<dbReference type="InterPro" id="IPR038668">
    <property type="entry name" value="Lipid-bd_sf"/>
</dbReference>
<organism evidence="2 3">
    <name type="scientific">Pararcticibacter amylolyticus</name>
    <dbReference type="NCBI Taxonomy" id="2173175"/>
    <lineage>
        <taxon>Bacteria</taxon>
        <taxon>Pseudomonadati</taxon>
        <taxon>Bacteroidota</taxon>
        <taxon>Sphingobacteriia</taxon>
        <taxon>Sphingobacteriales</taxon>
        <taxon>Sphingobacteriaceae</taxon>
        <taxon>Pararcticibacter</taxon>
    </lineage>
</organism>
<comment type="caution">
    <text evidence="2">The sequence shown here is derived from an EMBL/GenBank/DDBJ whole genome shotgun (WGS) entry which is preliminary data.</text>
</comment>
<dbReference type="PROSITE" id="PS51257">
    <property type="entry name" value="PROKAR_LIPOPROTEIN"/>
    <property type="match status" value="1"/>
</dbReference>
<dbReference type="Pfam" id="PF12888">
    <property type="entry name" value="Lipid_bd"/>
    <property type="match status" value="1"/>
</dbReference>
<dbReference type="Gene3D" id="2.40.128.220">
    <property type="match status" value="1"/>
</dbReference>
<accession>A0A2U2PNA4</accession>
<evidence type="ECO:0000256" key="1">
    <source>
        <dbReference type="SAM" id="SignalP"/>
    </source>
</evidence>
<dbReference type="InterPro" id="IPR024404">
    <property type="entry name" value="Lipid-bd_put"/>
</dbReference>
<keyword evidence="3" id="KW-1185">Reference proteome</keyword>
<evidence type="ECO:0000313" key="3">
    <source>
        <dbReference type="Proteomes" id="UP000245647"/>
    </source>
</evidence>
<dbReference type="AlphaFoldDB" id="A0A2U2PNA4"/>
<feature type="chain" id="PRO_5015426773" description="Lipid-binding hydrolase" evidence="1">
    <location>
        <begin position="24"/>
        <end position="173"/>
    </location>
</feature>
<evidence type="ECO:0008006" key="4">
    <source>
        <dbReference type="Google" id="ProtNLM"/>
    </source>
</evidence>
<feature type="signal peptide" evidence="1">
    <location>
        <begin position="1"/>
        <end position="23"/>
    </location>
</feature>
<evidence type="ECO:0000313" key="2">
    <source>
        <dbReference type="EMBL" id="PWG82669.1"/>
    </source>
</evidence>
<dbReference type="Proteomes" id="UP000245647">
    <property type="component" value="Unassembled WGS sequence"/>
</dbReference>
<name>A0A2U2PNA4_9SPHI</name>
<keyword evidence="1" id="KW-0732">Signal</keyword>
<protein>
    <recommendedName>
        <fullName evidence="4">Lipid-binding hydrolase</fullName>
    </recommendedName>
</protein>
<dbReference type="EMBL" id="QEAS01000001">
    <property type="protein sequence ID" value="PWG82669.1"/>
    <property type="molecule type" value="Genomic_DNA"/>
</dbReference>
<reference evidence="2 3" key="1">
    <citation type="submission" date="2018-04" db="EMBL/GenBank/DDBJ databases">
        <title>Pedobacter chongqingensis sp. nov., isolated from a rottenly hemp rope.</title>
        <authorList>
            <person name="Cai Y."/>
        </authorList>
    </citation>
    <scope>NUCLEOTIDE SEQUENCE [LARGE SCALE GENOMIC DNA]</scope>
    <source>
        <strain evidence="2 3">FJ4-8</strain>
    </source>
</reference>